<dbReference type="GO" id="GO:0004176">
    <property type="term" value="F:ATP-dependent peptidase activity"/>
    <property type="evidence" value="ECO:0007669"/>
    <property type="project" value="UniProtKB-UniRule"/>
</dbReference>
<evidence type="ECO:0000256" key="2">
    <source>
        <dbReference type="SAM" id="Phobius"/>
    </source>
</evidence>
<dbReference type="SUPFAM" id="SSF54211">
    <property type="entry name" value="Ribosomal protein S5 domain 2-like"/>
    <property type="match status" value="1"/>
</dbReference>
<evidence type="ECO:0000313" key="6">
    <source>
        <dbReference type="Proteomes" id="UP000319514"/>
    </source>
</evidence>
<dbReference type="AlphaFoldDB" id="A0A542ZMD6"/>
<dbReference type="EMBL" id="VFOQ01000001">
    <property type="protein sequence ID" value="TQL61429.1"/>
    <property type="molecule type" value="Genomic_DNA"/>
</dbReference>
<reference evidence="5 6" key="1">
    <citation type="submission" date="2019-06" db="EMBL/GenBank/DDBJ databases">
        <title>Sequencing the genomes of 1000 actinobacteria strains.</title>
        <authorList>
            <person name="Klenk H.-P."/>
        </authorList>
    </citation>
    <scope>NUCLEOTIDE SEQUENCE [LARGE SCALE GENOMIC DNA]</scope>
    <source>
        <strain evidence="5 6">DSM 18082</strain>
    </source>
</reference>
<dbReference type="PROSITE" id="PS50106">
    <property type="entry name" value="PDZ"/>
    <property type="match status" value="1"/>
</dbReference>
<comment type="catalytic activity">
    <reaction evidence="1">
        <text>Hydrolysis of proteins in presence of ATP.</text>
        <dbReference type="EC" id="3.4.21.53"/>
    </reaction>
</comment>
<comment type="caution">
    <text evidence="5">The sequence shown here is derived from an EMBL/GenBank/DDBJ whole genome shotgun (WGS) entry which is preliminary data.</text>
</comment>
<keyword evidence="1" id="KW-0720">Serine protease</keyword>
<keyword evidence="6" id="KW-1185">Reference proteome</keyword>
<keyword evidence="1" id="KW-0378">Hydrolase</keyword>
<dbReference type="RefSeq" id="WP_246092188.1">
    <property type="nucleotide sequence ID" value="NZ_BAAAKX010000001.1"/>
</dbReference>
<dbReference type="CDD" id="cd06779">
    <property type="entry name" value="cpPDZ_Deg_HtrA-like"/>
    <property type="match status" value="1"/>
</dbReference>
<keyword evidence="2" id="KW-1133">Transmembrane helix</keyword>
<comment type="similarity">
    <text evidence="1">Belongs to the peptidase S16 family.</text>
</comment>
<evidence type="ECO:0000259" key="4">
    <source>
        <dbReference type="PROSITE" id="PS51786"/>
    </source>
</evidence>
<keyword evidence="2" id="KW-0812">Transmembrane</keyword>
<feature type="domain" description="Lon proteolytic" evidence="4">
    <location>
        <begin position="249"/>
        <end position="350"/>
    </location>
</feature>
<dbReference type="Proteomes" id="UP000319514">
    <property type="component" value="Unassembled WGS sequence"/>
</dbReference>
<dbReference type="InterPro" id="IPR014721">
    <property type="entry name" value="Ribsml_uS5_D2-typ_fold_subgr"/>
</dbReference>
<dbReference type="SUPFAM" id="SSF50156">
    <property type="entry name" value="PDZ domain-like"/>
    <property type="match status" value="1"/>
</dbReference>
<sequence>MSVAPEPGSRPAHTGISRRTAGWLVAAFLVLTLGAVASLVHLPYAILKPGPAFNTLGRATDGRDLISVKDRGTFPTSGALDFTTVSVYGGPGNPVNAWDVLIGWLDHSSAVLPEQEIFPKGQTSKQIESQNLADMTDSQQVAVAVALRNLGLTVPQVVGVAQVQPGSPAAAQLRTGDKLLTVDGVKVTDGAGIREAIQKHKPGESVRLTVRRKSEVLTLDVPTKAAGGRTVLGIVLQTTFDLPVNVVIDAGDVGGPSAGLMFSLGVYDKLSPGALTGGQQIAGTGTLAPDEQVGPIGGIAQKMVGARRDGARWFLAPADNCNEVVGHVPDGLTVVRVGTFSQARDAVESIAAHQTGNLPHCTATAAAR</sequence>
<dbReference type="Pfam" id="PF05362">
    <property type="entry name" value="Lon_C"/>
    <property type="match status" value="1"/>
</dbReference>
<dbReference type="GO" id="GO:0006508">
    <property type="term" value="P:proteolysis"/>
    <property type="evidence" value="ECO:0007669"/>
    <property type="project" value="UniProtKB-KW"/>
</dbReference>
<proteinExistence type="inferred from homology"/>
<dbReference type="GO" id="GO:0004252">
    <property type="term" value="F:serine-type endopeptidase activity"/>
    <property type="evidence" value="ECO:0007669"/>
    <property type="project" value="UniProtKB-UniRule"/>
</dbReference>
<evidence type="ECO:0000259" key="3">
    <source>
        <dbReference type="PROSITE" id="PS50106"/>
    </source>
</evidence>
<name>A0A542ZMD6_9MICO</name>
<feature type="transmembrane region" description="Helical" evidence="2">
    <location>
        <begin position="21"/>
        <end position="44"/>
    </location>
</feature>
<dbReference type="PROSITE" id="PS51786">
    <property type="entry name" value="LON_PROTEOLYTIC"/>
    <property type="match status" value="1"/>
</dbReference>
<protein>
    <recommendedName>
        <fullName evidence="1">endopeptidase La</fullName>
        <ecNumber evidence="1">3.4.21.53</ecNumber>
    </recommendedName>
</protein>
<organism evidence="5 6">
    <name type="scientific">Oryzihumus leptocrescens</name>
    <dbReference type="NCBI Taxonomy" id="297536"/>
    <lineage>
        <taxon>Bacteria</taxon>
        <taxon>Bacillati</taxon>
        <taxon>Actinomycetota</taxon>
        <taxon>Actinomycetes</taxon>
        <taxon>Micrococcales</taxon>
        <taxon>Intrasporangiaceae</taxon>
        <taxon>Oryzihumus</taxon>
    </lineage>
</organism>
<dbReference type="Pfam" id="PF13180">
    <property type="entry name" value="PDZ_2"/>
    <property type="match status" value="1"/>
</dbReference>
<gene>
    <name evidence="5" type="ORF">FB474_2840</name>
</gene>
<dbReference type="InterPro" id="IPR020568">
    <property type="entry name" value="Ribosomal_Su5_D2-typ_SF"/>
</dbReference>
<feature type="domain" description="PDZ" evidence="3">
    <location>
        <begin position="140"/>
        <end position="198"/>
    </location>
</feature>
<dbReference type="InterPro" id="IPR008269">
    <property type="entry name" value="Lon_proteolytic"/>
</dbReference>
<keyword evidence="1" id="KW-0645">Protease</keyword>
<accession>A0A542ZMD6</accession>
<dbReference type="InterPro" id="IPR001478">
    <property type="entry name" value="PDZ"/>
</dbReference>
<dbReference type="Gene3D" id="3.30.230.10">
    <property type="match status" value="1"/>
</dbReference>
<feature type="active site" evidence="1">
    <location>
        <position position="302"/>
    </location>
</feature>
<keyword evidence="2" id="KW-0472">Membrane</keyword>
<evidence type="ECO:0000256" key="1">
    <source>
        <dbReference type="PROSITE-ProRule" id="PRU01122"/>
    </source>
</evidence>
<evidence type="ECO:0000313" key="5">
    <source>
        <dbReference type="EMBL" id="TQL61429.1"/>
    </source>
</evidence>
<dbReference type="EC" id="3.4.21.53" evidence="1"/>
<dbReference type="InterPro" id="IPR036034">
    <property type="entry name" value="PDZ_sf"/>
</dbReference>
<dbReference type="SMART" id="SM00228">
    <property type="entry name" value="PDZ"/>
    <property type="match status" value="1"/>
</dbReference>
<feature type="active site" evidence="1">
    <location>
        <position position="257"/>
    </location>
</feature>